<proteinExistence type="predicted"/>
<dbReference type="EMBL" id="AZYO01000012">
    <property type="protein sequence ID" value="KOS56868.1"/>
    <property type="molecule type" value="Genomic_DNA"/>
</dbReference>
<accession>A0A0M8PR51</accession>
<comment type="caution">
    <text evidence="2">The sequence shown here is derived from an EMBL/GenBank/DDBJ whole genome shotgun (WGS) entry which is preliminary data.</text>
</comment>
<reference evidence="3" key="2">
    <citation type="submission" date="2015-01" db="EMBL/GenBank/DDBJ databases">
        <title>Draft genome sequence of potential hydrocarbon metabolising strain of Rhodococcus rhodochrous.</title>
        <authorList>
            <person name="Aggarwal R.K."/>
            <person name="Dawar C."/>
        </authorList>
    </citation>
    <scope>NUCLEOTIDE SEQUENCE [LARGE SCALE GENOMIC DNA]</scope>
    <source>
        <strain evidence="3">KG-21</strain>
    </source>
</reference>
<evidence type="ECO:0000313" key="3">
    <source>
        <dbReference type="Proteomes" id="UP000037712"/>
    </source>
</evidence>
<organism evidence="2 3">
    <name type="scientific">Rhodococcus rhodochrous KG-21</name>
    <dbReference type="NCBI Taxonomy" id="1441923"/>
    <lineage>
        <taxon>Bacteria</taxon>
        <taxon>Bacillati</taxon>
        <taxon>Actinomycetota</taxon>
        <taxon>Actinomycetes</taxon>
        <taxon>Mycobacteriales</taxon>
        <taxon>Nocardiaceae</taxon>
        <taxon>Rhodococcus</taxon>
    </lineage>
</organism>
<dbReference type="PATRIC" id="fig|1441923.3.peg.1664"/>
<dbReference type="RefSeq" id="WP_054372100.1">
    <property type="nucleotide sequence ID" value="NZ_AZYO01000012.1"/>
</dbReference>
<evidence type="ECO:0000256" key="1">
    <source>
        <dbReference type="SAM" id="Phobius"/>
    </source>
</evidence>
<feature type="transmembrane region" description="Helical" evidence="1">
    <location>
        <begin position="397"/>
        <end position="414"/>
    </location>
</feature>
<keyword evidence="1" id="KW-1133">Transmembrane helix</keyword>
<evidence type="ECO:0000313" key="2">
    <source>
        <dbReference type="EMBL" id="KOS56868.1"/>
    </source>
</evidence>
<sequence length="455" mass="48885">MMRIPASAPVARFEPGSTPVRAAVLKVMFLPLDIGERPVPPPVPAVSYAEPFLPSRIAGGTDYLERPAALLAFRHRTEPGTRLTFGMPASAAHSRPYDGPAGACASLWEVPGAGPVLVCEILSADPPGGVLTWHSDPLFDGAETGFRRTLDTFLAPFGITADASLVDLFPRLDTRLPDTEVYRPLAQVAVRTAPFLTDEPSIEGLVIEVAGDGREAVRRLVDCPPASALAEAAARSCGRLQAWHRPAATDVAVRGDGRALLLDLVAGGGHVGAHGREMLYHLIGWAGLRAQLHADHRRLLTALRRHETLDPDEIRTALDDVARARVRLVELALLSAEARPAHTDPTWVRSLLVASGAEEVTAARAAVEELCDAAERVLWQCLRLRSTRRSKWADPKAMAAAATWVVFVVAVTAFTASTQVLAAAAIVAVAAGAALGFVESLERRRAPKRRRRDRR</sequence>
<feature type="transmembrane region" description="Helical" evidence="1">
    <location>
        <begin position="420"/>
        <end position="441"/>
    </location>
</feature>
<protein>
    <submittedName>
        <fullName evidence="2">Uncharacterized protein</fullName>
    </submittedName>
</protein>
<keyword evidence="1" id="KW-0812">Transmembrane</keyword>
<name>A0A0M8PR51_RHORH</name>
<keyword evidence="1" id="KW-0472">Membrane</keyword>
<gene>
    <name evidence="2" type="ORF">Z051_07570</name>
</gene>
<dbReference type="Proteomes" id="UP000037712">
    <property type="component" value="Unassembled WGS sequence"/>
</dbReference>
<reference evidence="2 3" key="1">
    <citation type="journal article" date="2015" name="Genome Announc.">
        <title>Draft Genome Sequence of Rhodococcus rhodochrous Strain KG-21, a Soil Isolate from Oil Fields of Krishna-Godavari Basin, India.</title>
        <authorList>
            <person name="Dawar C."/>
            <person name="Aggarwal R.K."/>
        </authorList>
    </citation>
    <scope>NUCLEOTIDE SEQUENCE [LARGE SCALE GENOMIC DNA]</scope>
    <source>
        <strain evidence="2 3">KG-21</strain>
    </source>
</reference>
<dbReference type="AlphaFoldDB" id="A0A0M8PR51"/>